<reference evidence="1 2" key="1">
    <citation type="submission" date="2023-05" db="EMBL/GenBank/DDBJ databases">
        <title>Actinoplanes sp. NEAU-A12 genome sequencing.</title>
        <authorList>
            <person name="Wang Z.-S."/>
        </authorList>
    </citation>
    <scope>NUCLEOTIDE SEQUENCE [LARGE SCALE GENOMIC DNA]</scope>
    <source>
        <strain evidence="1 2">NEAU-A12</strain>
    </source>
</reference>
<evidence type="ECO:0000313" key="2">
    <source>
        <dbReference type="Proteomes" id="UP001241758"/>
    </source>
</evidence>
<sequence length="52" mass="5844">MDLDALNDLDGDDPEIRVQLAVQPEAIDVLRDYLGRTLTYSRSDARPASLRL</sequence>
<accession>A0ABT6WCN2</accession>
<keyword evidence="2" id="KW-1185">Reference proteome</keyword>
<comment type="caution">
    <text evidence="1">The sequence shown here is derived from an EMBL/GenBank/DDBJ whole genome shotgun (WGS) entry which is preliminary data.</text>
</comment>
<protein>
    <submittedName>
        <fullName evidence="1">Uncharacterized protein</fullName>
    </submittedName>
</protein>
<gene>
    <name evidence="1" type="ORF">QLQ12_02610</name>
</gene>
<organism evidence="1 2">
    <name type="scientific">Actinoplanes sandaracinus</name>
    <dbReference type="NCBI Taxonomy" id="3045177"/>
    <lineage>
        <taxon>Bacteria</taxon>
        <taxon>Bacillati</taxon>
        <taxon>Actinomycetota</taxon>
        <taxon>Actinomycetes</taxon>
        <taxon>Micromonosporales</taxon>
        <taxon>Micromonosporaceae</taxon>
        <taxon>Actinoplanes</taxon>
    </lineage>
</organism>
<proteinExistence type="predicted"/>
<evidence type="ECO:0000313" key="1">
    <source>
        <dbReference type="EMBL" id="MDI6097490.1"/>
    </source>
</evidence>
<dbReference type="RefSeq" id="WP_282756880.1">
    <property type="nucleotide sequence ID" value="NZ_JASCTH010000001.1"/>
</dbReference>
<name>A0ABT6WCN2_9ACTN</name>
<dbReference type="Proteomes" id="UP001241758">
    <property type="component" value="Unassembled WGS sequence"/>
</dbReference>
<dbReference type="EMBL" id="JASCTH010000001">
    <property type="protein sequence ID" value="MDI6097490.1"/>
    <property type="molecule type" value="Genomic_DNA"/>
</dbReference>